<dbReference type="InterPro" id="IPR003961">
    <property type="entry name" value="FN3_dom"/>
</dbReference>
<dbReference type="Pfam" id="PF14252">
    <property type="entry name" value="DUF4347"/>
    <property type="match status" value="1"/>
</dbReference>
<dbReference type="GO" id="GO:0005737">
    <property type="term" value="C:cytoplasm"/>
    <property type="evidence" value="ECO:0007669"/>
    <property type="project" value="TreeGrafter"/>
</dbReference>
<accession>A0A6C0I7T5</accession>
<feature type="domain" description="Fibronectin type-III" evidence="3">
    <location>
        <begin position="791"/>
        <end position="888"/>
    </location>
</feature>
<name>A0A6C0I7T5_9ZZZZ</name>
<dbReference type="InterPro" id="IPR036116">
    <property type="entry name" value="FN3_sf"/>
</dbReference>
<keyword evidence="2" id="KW-0677">Repeat</keyword>
<protein>
    <recommendedName>
        <fullName evidence="3">Fibronectin type-III domain-containing protein</fullName>
    </recommendedName>
</protein>
<evidence type="ECO:0000256" key="1">
    <source>
        <dbReference type="ARBA" id="ARBA00022658"/>
    </source>
</evidence>
<dbReference type="SMART" id="SM00060">
    <property type="entry name" value="FN3"/>
    <property type="match status" value="3"/>
</dbReference>
<dbReference type="CDD" id="cd00063">
    <property type="entry name" value="FN3"/>
    <property type="match status" value="3"/>
</dbReference>
<dbReference type="InterPro" id="IPR013783">
    <property type="entry name" value="Ig-like_fold"/>
</dbReference>
<reference evidence="4" key="1">
    <citation type="journal article" date="2020" name="Nature">
        <title>Giant virus diversity and host interactions through global metagenomics.</title>
        <authorList>
            <person name="Schulz F."/>
            <person name="Roux S."/>
            <person name="Paez-Espino D."/>
            <person name="Jungbluth S."/>
            <person name="Walsh D.A."/>
            <person name="Denef V.J."/>
            <person name="McMahon K.D."/>
            <person name="Konstantinidis K.T."/>
            <person name="Eloe-Fadrosh E.A."/>
            <person name="Kyrpides N.C."/>
            <person name="Woyke T."/>
        </authorList>
    </citation>
    <scope>NUCLEOTIDE SEQUENCE</scope>
    <source>
        <strain evidence="4">GVMAG-M-3300023184-51</strain>
    </source>
</reference>
<proteinExistence type="predicted"/>
<sequence>MQLLLVDNRVKDFQTVTESILDTVDIVSVDFDNDTYDTLVSKIPVKTYESVGVFQENYDLNTYQLVKLFSNSVLSGVETEDPTLETWTQYKSLISYFKDTLQANTLDLMGCNIHSSPDWNYVIDYLKTHLQININSSNDNTGSYNFGGNWILESGNVDLIGKYFSNNIEKYKFVLGTVSNHTVILKNDGTVFAFGSNGEGQLGDGTTIQRLYPVQVKKDNSTYLTRVVQVSNGQNHTAFLLIDGTVYTVGKNTNGQLGDGTTQQRLYPVQVLAGEGVPLTGVVQVSCGEAFTAFLLNNGTVYTVGINTYGQIGDGTTQERWYPVQVKKDISSFLTNVVQVSCGSNTTAFILNNGTIYTVGLNNFGQLGDGTTTQRNYPVQVIKSPGVALSNVAQVICLTYHTAFLLNNGTVYAVGSNNRGQVGDGTTSNRSYPVQVKKNPSTYLTNVVKISGGYNYTTVILSNGTVYTFGYNNWGQLGDGLTTTQTSYPLQVKANNSTYLTSIVQVSCGTDYTFFLKSNGTIYAVGRNSNGQLGDGTTEQRYYPVQVLISVGNNFVGGYLITDYNNYYYKNKSNITNPNLDSLTYSDLDYSIIGIIPVPVAPTITSVNGTSLSRESPTVSISFTQTPSDSIITKYAYSIDGSSYTDLIQTSTPLTIPATGLISGQSYSFRIKAILGTGSSNASTAVSAQFTMPPVAPTITSVNGTSLSRESPTVSISFTQSPSDSTITNYSYSIDGATPFIVLTPKQKNSSLTIPATGLISGQSYSFQIKAINDAGSSNASTAVSAQFTIPPVAPTITTIRASGQTVTINFTQVPSDSTITGYEYSYSSNNGATYSPFTSENSTLLVNKTSLLITKLNSNLTYLFKIRATNGTYSESSNSIEIRLRPSLQSLIDSNVTLREILNYDYSLQDIKDAGFKGNRPTTADELLLSFSFFHPSTLTLSSDIQFNAPFSLATNSAKPIKVMISGSSPIRLSIKP</sequence>
<evidence type="ECO:0000259" key="3">
    <source>
        <dbReference type="PROSITE" id="PS50853"/>
    </source>
</evidence>
<dbReference type="PANTHER" id="PTHR45982:SF1">
    <property type="entry name" value="REGULATOR OF CHROMOSOME CONDENSATION"/>
    <property type="match status" value="1"/>
</dbReference>
<evidence type="ECO:0000313" key="4">
    <source>
        <dbReference type="EMBL" id="QHT88852.1"/>
    </source>
</evidence>
<dbReference type="SUPFAM" id="SSF50985">
    <property type="entry name" value="RCC1/BLIP-II"/>
    <property type="match status" value="1"/>
</dbReference>
<dbReference type="PRINTS" id="PR00633">
    <property type="entry name" value="RCCNDNSATION"/>
</dbReference>
<keyword evidence="1" id="KW-0344">Guanine-nucleotide releasing factor</keyword>
<dbReference type="PANTHER" id="PTHR45982">
    <property type="entry name" value="REGULATOR OF CHROMOSOME CONDENSATION"/>
    <property type="match status" value="1"/>
</dbReference>
<dbReference type="Pfam" id="PF25390">
    <property type="entry name" value="WD40_RLD"/>
    <property type="match status" value="1"/>
</dbReference>
<dbReference type="Gene3D" id="2.60.40.10">
    <property type="entry name" value="Immunoglobulins"/>
    <property type="match status" value="3"/>
</dbReference>
<dbReference type="EMBL" id="MN740124">
    <property type="protein sequence ID" value="QHT88852.1"/>
    <property type="molecule type" value="Genomic_DNA"/>
</dbReference>
<evidence type="ECO:0000256" key="2">
    <source>
        <dbReference type="ARBA" id="ARBA00022737"/>
    </source>
</evidence>
<dbReference type="InterPro" id="IPR025592">
    <property type="entry name" value="DUF4347"/>
</dbReference>
<organism evidence="4">
    <name type="scientific">viral metagenome</name>
    <dbReference type="NCBI Taxonomy" id="1070528"/>
    <lineage>
        <taxon>unclassified sequences</taxon>
        <taxon>metagenomes</taxon>
        <taxon>organismal metagenomes</taxon>
    </lineage>
</organism>
<dbReference type="SUPFAM" id="SSF49265">
    <property type="entry name" value="Fibronectin type III"/>
    <property type="match status" value="2"/>
</dbReference>
<dbReference type="InterPro" id="IPR058923">
    <property type="entry name" value="RCC1-like_dom"/>
</dbReference>
<dbReference type="InterPro" id="IPR009091">
    <property type="entry name" value="RCC1/BLIP-II"/>
</dbReference>
<dbReference type="Pfam" id="PF00415">
    <property type="entry name" value="RCC1"/>
    <property type="match status" value="2"/>
</dbReference>
<dbReference type="Gene3D" id="2.130.10.30">
    <property type="entry name" value="Regulator of chromosome condensation 1/beta-lactamase-inhibitor protein II"/>
    <property type="match status" value="2"/>
</dbReference>
<dbReference type="PROSITE" id="PS50853">
    <property type="entry name" value="FN3"/>
    <property type="match status" value="2"/>
</dbReference>
<dbReference type="InterPro" id="IPR000408">
    <property type="entry name" value="Reg_chr_condens"/>
</dbReference>
<feature type="domain" description="Fibronectin type-III" evidence="3">
    <location>
        <begin position="598"/>
        <end position="694"/>
    </location>
</feature>
<dbReference type="InterPro" id="IPR051553">
    <property type="entry name" value="Ran_GTPase-activating"/>
</dbReference>
<dbReference type="PROSITE" id="PS50012">
    <property type="entry name" value="RCC1_3"/>
    <property type="match status" value="6"/>
</dbReference>
<dbReference type="GO" id="GO:0005085">
    <property type="term" value="F:guanyl-nucleotide exchange factor activity"/>
    <property type="evidence" value="ECO:0007669"/>
    <property type="project" value="TreeGrafter"/>
</dbReference>
<dbReference type="AlphaFoldDB" id="A0A6C0I7T5"/>